<evidence type="ECO:0000256" key="6">
    <source>
        <dbReference type="ARBA" id="ARBA00023136"/>
    </source>
</evidence>
<comment type="caution">
    <text evidence="9">The sequence shown here is derived from an EMBL/GenBank/DDBJ whole genome shotgun (WGS) entry which is preliminary data.</text>
</comment>
<dbReference type="Proteomes" id="UP000318937">
    <property type="component" value="Unassembled WGS sequence"/>
</dbReference>
<dbReference type="RefSeq" id="WP_142607792.1">
    <property type="nucleotide sequence ID" value="NZ_VDGG01000025.1"/>
</dbReference>
<evidence type="ECO:0000256" key="1">
    <source>
        <dbReference type="ARBA" id="ARBA00004651"/>
    </source>
</evidence>
<evidence type="ECO:0000256" key="4">
    <source>
        <dbReference type="ARBA" id="ARBA00022692"/>
    </source>
</evidence>
<gene>
    <name evidence="9" type="ORF">FG383_12855</name>
</gene>
<keyword evidence="6 7" id="KW-0472">Membrane</keyword>
<feature type="transmembrane region" description="Helical" evidence="7">
    <location>
        <begin position="30"/>
        <end position="46"/>
    </location>
</feature>
<dbReference type="Pfam" id="PF03458">
    <property type="entry name" value="Gly_transporter"/>
    <property type="match status" value="2"/>
</dbReference>
<feature type="transmembrane region" description="Helical" evidence="7">
    <location>
        <begin position="90"/>
        <end position="110"/>
    </location>
</feature>
<comment type="subcellular location">
    <subcellularLocation>
        <location evidence="1">Cell membrane</location>
        <topology evidence="1">Multi-pass membrane protein</topology>
    </subcellularLocation>
</comment>
<organism evidence="9 10">
    <name type="scientific">Psychrobacillus soli</name>
    <dbReference type="NCBI Taxonomy" id="1543965"/>
    <lineage>
        <taxon>Bacteria</taxon>
        <taxon>Bacillati</taxon>
        <taxon>Bacillota</taxon>
        <taxon>Bacilli</taxon>
        <taxon>Bacillales</taxon>
        <taxon>Bacillaceae</taxon>
        <taxon>Psychrobacillus</taxon>
    </lineage>
</organism>
<feature type="transmembrane region" description="Helical" evidence="7">
    <location>
        <begin position="6"/>
        <end position="23"/>
    </location>
</feature>
<feature type="domain" description="Glycine transporter" evidence="8">
    <location>
        <begin position="5"/>
        <end position="78"/>
    </location>
</feature>
<dbReference type="AlphaFoldDB" id="A0A544T679"/>
<dbReference type="InterPro" id="IPR005115">
    <property type="entry name" value="Gly_transporter"/>
</dbReference>
<keyword evidence="3" id="KW-1003">Cell membrane</keyword>
<feature type="transmembrane region" description="Helical" evidence="7">
    <location>
        <begin position="58"/>
        <end position="78"/>
    </location>
</feature>
<dbReference type="EMBL" id="VDGG01000025">
    <property type="protein sequence ID" value="TQR12945.1"/>
    <property type="molecule type" value="Genomic_DNA"/>
</dbReference>
<keyword evidence="5 7" id="KW-1133">Transmembrane helix</keyword>
<evidence type="ECO:0000313" key="9">
    <source>
        <dbReference type="EMBL" id="TQR12945.1"/>
    </source>
</evidence>
<name>A0A544T679_9BACI</name>
<proteinExistence type="inferred from homology"/>
<feature type="transmembrane region" description="Helical" evidence="7">
    <location>
        <begin position="173"/>
        <end position="193"/>
    </location>
</feature>
<evidence type="ECO:0000259" key="8">
    <source>
        <dbReference type="Pfam" id="PF03458"/>
    </source>
</evidence>
<sequence length="205" mass="22980">MTWDILNIIGTIAFAISGVLIAIEEDYDLFGMYVLGFTTAFGGGLIRNLLMGITIENFWLQDHLFEIAFLAITVFYLLPKKWRSKWKNRVVFFDAIGLAAFAIQGANYAVSIDAPLIVVIIAACMTGAGGGMLRDLFAGRKPMILSSGIYAFWAVLVGIAIGLDWIHGPYSTFSLLLSIVILRILSVYFNWNLPYFIYNRRRMDN</sequence>
<protein>
    <submittedName>
        <fullName evidence="9">Trimeric intracellular cation channel family protein</fullName>
    </submittedName>
</protein>
<dbReference type="PANTHER" id="PTHR30506">
    <property type="entry name" value="INNER MEMBRANE PROTEIN"/>
    <property type="match status" value="1"/>
</dbReference>
<evidence type="ECO:0000256" key="3">
    <source>
        <dbReference type="ARBA" id="ARBA00022475"/>
    </source>
</evidence>
<evidence type="ECO:0000256" key="2">
    <source>
        <dbReference type="ARBA" id="ARBA00008193"/>
    </source>
</evidence>
<comment type="similarity">
    <text evidence="2">Belongs to the UPF0126 family.</text>
</comment>
<keyword evidence="10" id="KW-1185">Reference proteome</keyword>
<evidence type="ECO:0000256" key="7">
    <source>
        <dbReference type="SAM" id="Phobius"/>
    </source>
</evidence>
<dbReference type="OrthoDB" id="9791874at2"/>
<keyword evidence="4 7" id="KW-0812">Transmembrane</keyword>
<reference evidence="9 10" key="1">
    <citation type="submission" date="2019-05" db="EMBL/GenBank/DDBJ databases">
        <title>Psychrobacillus vulpis sp. nov., a new species isolated from feces of a red fox that inhabits in The Tablas de Daimiel Natural Park, Albacete, Spain.</title>
        <authorList>
            <person name="Rodriguez M."/>
            <person name="Reina J.C."/>
            <person name="Bejar V."/>
            <person name="Llamas I."/>
        </authorList>
    </citation>
    <scope>NUCLEOTIDE SEQUENCE [LARGE SCALE GENOMIC DNA]</scope>
    <source>
        <strain evidence="9 10">NHI-2</strain>
    </source>
</reference>
<feature type="domain" description="Glycine transporter" evidence="8">
    <location>
        <begin position="92"/>
        <end position="160"/>
    </location>
</feature>
<accession>A0A544T679</accession>
<feature type="transmembrane region" description="Helical" evidence="7">
    <location>
        <begin position="116"/>
        <end position="137"/>
    </location>
</feature>
<evidence type="ECO:0000256" key="5">
    <source>
        <dbReference type="ARBA" id="ARBA00022989"/>
    </source>
</evidence>
<dbReference type="GO" id="GO:0005886">
    <property type="term" value="C:plasma membrane"/>
    <property type="evidence" value="ECO:0007669"/>
    <property type="project" value="UniProtKB-SubCell"/>
</dbReference>
<evidence type="ECO:0000313" key="10">
    <source>
        <dbReference type="Proteomes" id="UP000318937"/>
    </source>
</evidence>
<feature type="transmembrane region" description="Helical" evidence="7">
    <location>
        <begin position="149"/>
        <end position="167"/>
    </location>
</feature>
<dbReference type="PANTHER" id="PTHR30506:SF3">
    <property type="entry name" value="UPF0126 INNER MEMBRANE PROTEIN YADS-RELATED"/>
    <property type="match status" value="1"/>
</dbReference>